<proteinExistence type="predicted"/>
<sequence>MANLAFADTHNMIALLFKSDASTGFDQIVDFINGHIIQYAFMVNPTIYVSCIKQFWAMVAIKKINNVVKLRALIDGKRMIVIEDVIQQVLYFYDADGMQCLPNEDIFTELARMGYEKPPPKLTFYKAFFSAQWKFLIHTLVQCISAKRTAWNEFSCLMAFAVICLATGRKFNFFKYIFDSMYTSPALTQKVFANMRRIGKGFSRVETPLFATMIVQPPPFVVKEESDVEVPAALTPPSPTTAPSSPPQEPIPTPPQAQPAAPSSPPQAKPQPDTSDSSISILNTLMDTCAILSQKVSHLEQEKIAQALEIIKLKKRVKKLEKQQRSKSSGLKRLRKVRTSQRVESSTETIMGAQEDASKQRGRIEAIDADEDITLVDAETQVDLGAELQGRKDEYTIAIKDASVAEPTVFDDEEMTMTMAQTLIKMKSKKERLLDEQIAKRLHDEEVEQAAAREKQEKGDLEKAKMQEKHLDNIKKYQSLKRKPISIAQARKNMIVYLKNMAVYKMEYFKGMTYDKMKNLQRKEAEETLLQECFKKLKAVEISGSHSTQDTLTNDPKEMSKEDVKNMLEIVPVSKFKTEKDYPLSSGVMTLMLSTRLQVEEDNEMARDLAMKIFMKANQPKSKSLDTSSK</sequence>
<feature type="region of interest" description="Disordered" evidence="1">
    <location>
        <begin position="321"/>
        <end position="348"/>
    </location>
</feature>
<reference evidence="2" key="1">
    <citation type="journal article" date="2019" name="Sci. Rep.">
        <title>Draft genome of Tanacetum cinerariifolium, the natural source of mosquito coil.</title>
        <authorList>
            <person name="Yamashiro T."/>
            <person name="Shiraishi A."/>
            <person name="Satake H."/>
            <person name="Nakayama K."/>
        </authorList>
    </citation>
    <scope>NUCLEOTIDE SEQUENCE</scope>
</reference>
<feature type="compositionally biased region" description="Pro residues" evidence="1">
    <location>
        <begin position="234"/>
        <end position="269"/>
    </location>
</feature>
<gene>
    <name evidence="2" type="ORF">Tci_015957</name>
</gene>
<organism evidence="2">
    <name type="scientific">Tanacetum cinerariifolium</name>
    <name type="common">Dalmatian daisy</name>
    <name type="synonym">Chrysanthemum cinerariifolium</name>
    <dbReference type="NCBI Taxonomy" id="118510"/>
    <lineage>
        <taxon>Eukaryota</taxon>
        <taxon>Viridiplantae</taxon>
        <taxon>Streptophyta</taxon>
        <taxon>Embryophyta</taxon>
        <taxon>Tracheophyta</taxon>
        <taxon>Spermatophyta</taxon>
        <taxon>Magnoliopsida</taxon>
        <taxon>eudicotyledons</taxon>
        <taxon>Gunneridae</taxon>
        <taxon>Pentapetalae</taxon>
        <taxon>asterids</taxon>
        <taxon>campanulids</taxon>
        <taxon>Asterales</taxon>
        <taxon>Asteraceae</taxon>
        <taxon>Asteroideae</taxon>
        <taxon>Anthemideae</taxon>
        <taxon>Anthemidinae</taxon>
        <taxon>Tanacetum</taxon>
    </lineage>
</organism>
<dbReference type="AlphaFoldDB" id="A0A6L2K4L9"/>
<name>A0A6L2K4L9_TANCI</name>
<evidence type="ECO:0000256" key="1">
    <source>
        <dbReference type="SAM" id="MobiDB-lite"/>
    </source>
</evidence>
<protein>
    <recommendedName>
        <fullName evidence="3">Synaptobrevin, longin-like domain protein</fullName>
    </recommendedName>
</protein>
<feature type="compositionally biased region" description="Basic residues" evidence="1">
    <location>
        <begin position="330"/>
        <end position="339"/>
    </location>
</feature>
<evidence type="ECO:0008006" key="3">
    <source>
        <dbReference type="Google" id="ProtNLM"/>
    </source>
</evidence>
<evidence type="ECO:0000313" key="2">
    <source>
        <dbReference type="EMBL" id="GEU43979.1"/>
    </source>
</evidence>
<accession>A0A6L2K4L9</accession>
<comment type="caution">
    <text evidence="2">The sequence shown here is derived from an EMBL/GenBank/DDBJ whole genome shotgun (WGS) entry which is preliminary data.</text>
</comment>
<dbReference type="EMBL" id="BKCJ010001781">
    <property type="protein sequence ID" value="GEU43979.1"/>
    <property type="molecule type" value="Genomic_DNA"/>
</dbReference>
<feature type="region of interest" description="Disordered" evidence="1">
    <location>
        <begin position="231"/>
        <end position="278"/>
    </location>
</feature>